<reference evidence="4 5" key="1">
    <citation type="submission" date="2015-05" db="EMBL/GenBank/DDBJ databases">
        <authorList>
            <person name="Wang D.B."/>
            <person name="Wang M."/>
        </authorList>
    </citation>
    <scope>NUCLEOTIDE SEQUENCE [LARGE SCALE GENOMIC DNA]</scope>
    <source>
        <strain evidence="4 5">IMCC 12053</strain>
    </source>
</reference>
<protein>
    <submittedName>
        <fullName evidence="4">Chaperone required for the assembly of the mitochondrial F1-ATPase</fullName>
    </submittedName>
</protein>
<dbReference type="SUPFAM" id="SSF160909">
    <property type="entry name" value="ATP12-like"/>
    <property type="match status" value="1"/>
</dbReference>
<comment type="similarity">
    <text evidence="1">Belongs to the ATP12 family.</text>
</comment>
<dbReference type="InterPro" id="IPR011419">
    <property type="entry name" value="ATP12_ATP_synth-F1-assembly"/>
</dbReference>
<keyword evidence="3" id="KW-0143">Chaperone</keyword>
<dbReference type="Gene3D" id="1.10.3580.10">
    <property type="entry name" value="ATP12 ATPase"/>
    <property type="match status" value="1"/>
</dbReference>
<dbReference type="PATRIC" id="fig|1397108.4.peg.3140"/>
<proteinExistence type="inferred from homology"/>
<dbReference type="GO" id="GO:0043461">
    <property type="term" value="P:proton-transporting ATP synthase complex assembly"/>
    <property type="evidence" value="ECO:0007669"/>
    <property type="project" value="InterPro"/>
</dbReference>
<dbReference type="PANTHER" id="PTHR21013:SF10">
    <property type="entry name" value="ATP SYNTHASE MITOCHONDRIAL F1 COMPLEX ASSEMBLY FACTOR 2"/>
    <property type="match status" value="1"/>
</dbReference>
<keyword evidence="2" id="KW-0809">Transit peptide</keyword>
<keyword evidence="5" id="KW-1185">Reference proteome</keyword>
<dbReference type="InterPro" id="IPR023335">
    <property type="entry name" value="ATP12_ortho_dom_sf"/>
</dbReference>
<dbReference type="Pfam" id="PF07542">
    <property type="entry name" value="ATP12"/>
    <property type="match status" value="1"/>
</dbReference>
<dbReference type="RefSeq" id="WP_062220429.1">
    <property type="nucleotide sequence ID" value="NZ_CP012023.1"/>
</dbReference>
<dbReference type="STRING" id="1397108.IMCC12053_3056"/>
<dbReference type="EMBL" id="CP012023">
    <property type="protein sequence ID" value="ALI57003.1"/>
    <property type="molecule type" value="Genomic_DNA"/>
</dbReference>
<dbReference type="InterPro" id="IPR042272">
    <property type="entry name" value="ATP12_ATP_synth-F1-assembly_N"/>
</dbReference>
<dbReference type="Gene3D" id="3.30.2180.10">
    <property type="entry name" value="ATP12-like"/>
    <property type="match status" value="1"/>
</dbReference>
<dbReference type="OrthoDB" id="9797825at2"/>
<dbReference type="PANTHER" id="PTHR21013">
    <property type="entry name" value="ATP SYNTHASE MITOCHONDRIAL F1 COMPLEX ASSEMBLY FACTOR 2/ATP12 PROTEIN, MITOCHONDRIAL PRECURSOR"/>
    <property type="match status" value="1"/>
</dbReference>
<dbReference type="AlphaFoldDB" id="A0A0P0A2F0"/>
<evidence type="ECO:0000313" key="5">
    <source>
        <dbReference type="Proteomes" id="UP000064920"/>
    </source>
</evidence>
<accession>A0A0P0A2F0</accession>
<dbReference type="Proteomes" id="UP000064920">
    <property type="component" value="Chromosome"/>
</dbReference>
<gene>
    <name evidence="4" type="ORF">IMCC12053_3056</name>
</gene>
<evidence type="ECO:0000256" key="3">
    <source>
        <dbReference type="ARBA" id="ARBA00023186"/>
    </source>
</evidence>
<name>A0A0P0A2F0_9RHOB</name>
<organism evidence="4 5">
    <name type="scientific">Celeribacter marinus</name>
    <dbReference type="NCBI Taxonomy" id="1397108"/>
    <lineage>
        <taxon>Bacteria</taxon>
        <taxon>Pseudomonadati</taxon>
        <taxon>Pseudomonadota</taxon>
        <taxon>Alphaproteobacteria</taxon>
        <taxon>Rhodobacterales</taxon>
        <taxon>Roseobacteraceae</taxon>
        <taxon>Celeribacter</taxon>
    </lineage>
</organism>
<sequence length="236" mass="26252">MSDWTAKRFWKEALVVADGDGFSVHLDGRQVRTPAKAPLVVPTRAFAQIIAKEWDAQVDKIDPETMPATRHANVAIDRIGLVHDDVVTMISDYGDSDLLCYRASYPEALIARQREAWDPLLAWASDVLGAHLEVHVGVMHVPQSKADLNRLRSFVDAMTPFELAAFHDLVSLSGSLVIGLAATRNAQPVEALWAISRTDETFQSEQWGKDDDAEAESAIKQKSFMDAHQFYHAVQK</sequence>
<dbReference type="KEGG" id="cmar:IMCC12053_3056"/>
<evidence type="ECO:0000313" key="4">
    <source>
        <dbReference type="EMBL" id="ALI57003.1"/>
    </source>
</evidence>
<evidence type="ECO:0000256" key="2">
    <source>
        <dbReference type="ARBA" id="ARBA00022946"/>
    </source>
</evidence>
<evidence type="ECO:0000256" key="1">
    <source>
        <dbReference type="ARBA" id="ARBA00008231"/>
    </source>
</evidence>